<feature type="region of interest" description="Disordered" evidence="1">
    <location>
        <begin position="95"/>
        <end position="126"/>
    </location>
</feature>
<feature type="signal peptide" evidence="2">
    <location>
        <begin position="1"/>
        <end position="18"/>
    </location>
</feature>
<reference evidence="3 4" key="1">
    <citation type="submission" date="2021-05" db="EMBL/GenBank/DDBJ databases">
        <title>Complete genome of Nocardioides aquaticus KCTC 9944T isolated from meromictic and hypersaline Ekho Lake, Antarctica.</title>
        <authorList>
            <person name="Hwang K."/>
            <person name="Kim K.M."/>
            <person name="Choe H."/>
        </authorList>
    </citation>
    <scope>NUCLEOTIDE SEQUENCE [LARGE SCALE GENOMIC DNA]</scope>
    <source>
        <strain evidence="3 4">KCTC 9944</strain>
    </source>
</reference>
<proteinExistence type="predicted"/>
<dbReference type="EMBL" id="CP075371">
    <property type="protein sequence ID" value="QVT77679.1"/>
    <property type="molecule type" value="Genomic_DNA"/>
</dbReference>
<evidence type="ECO:0000256" key="2">
    <source>
        <dbReference type="SAM" id="SignalP"/>
    </source>
</evidence>
<accession>A0ABX8EBJ9</accession>
<keyword evidence="2" id="KW-0732">Signal</keyword>
<feature type="chain" id="PRO_5045777043" evidence="2">
    <location>
        <begin position="19"/>
        <end position="177"/>
    </location>
</feature>
<evidence type="ECO:0000256" key="1">
    <source>
        <dbReference type="SAM" id="MobiDB-lite"/>
    </source>
</evidence>
<sequence length="177" mass="17834">MLPVVVATLVAGTGGAVAALAGGGARDPQPVTRAAIFYGSGPSASYSADIGGIGEVASLQLGTPADAAAYDAVVEVSYDARTRGPGPFVLKLTVDTGGADGQDDPTTDDLRTRPAGPATIDPRADGPATARWLVRGLDPGTTYRVTPSVSSSAPRRGTNAVRLRDTLVSVELTSATR</sequence>
<organism evidence="3 4">
    <name type="scientific">Nocardioides aquaticus</name>
    <dbReference type="NCBI Taxonomy" id="160826"/>
    <lineage>
        <taxon>Bacteria</taxon>
        <taxon>Bacillati</taxon>
        <taxon>Actinomycetota</taxon>
        <taxon>Actinomycetes</taxon>
        <taxon>Propionibacteriales</taxon>
        <taxon>Nocardioidaceae</taxon>
        <taxon>Nocardioides</taxon>
    </lineage>
</organism>
<dbReference type="Proteomes" id="UP000679307">
    <property type="component" value="Chromosome"/>
</dbReference>
<gene>
    <name evidence="3" type="ORF">ENKNEFLB_00044</name>
</gene>
<protein>
    <submittedName>
        <fullName evidence="3">Uncharacterized protein</fullName>
    </submittedName>
</protein>
<evidence type="ECO:0000313" key="3">
    <source>
        <dbReference type="EMBL" id="QVT77679.1"/>
    </source>
</evidence>
<name>A0ABX8EBJ9_9ACTN</name>
<keyword evidence="4" id="KW-1185">Reference proteome</keyword>
<evidence type="ECO:0000313" key="4">
    <source>
        <dbReference type="Proteomes" id="UP000679307"/>
    </source>
</evidence>